<dbReference type="KEGG" id="mbry:B1812_08075"/>
<dbReference type="OrthoDB" id="5570336at2"/>
<dbReference type="STRING" id="655015.B1812_08075"/>
<dbReference type="AlphaFoldDB" id="A0A1W6MTV8"/>
<accession>A0A1W6MTV8</accession>
<reference evidence="1 2" key="1">
    <citation type="submission" date="2017-02" db="EMBL/GenBank/DDBJ databases">
        <authorList>
            <person name="Peterson S.W."/>
        </authorList>
    </citation>
    <scope>NUCLEOTIDE SEQUENCE [LARGE SCALE GENOMIC DNA]</scope>
    <source>
        <strain evidence="1 2">S285</strain>
    </source>
</reference>
<keyword evidence="2" id="KW-1185">Reference proteome</keyword>
<proteinExistence type="predicted"/>
<dbReference type="RefSeq" id="WP_085771130.1">
    <property type="nucleotide sequence ID" value="NZ_AP027149.1"/>
</dbReference>
<gene>
    <name evidence="1" type="ORF">B1812_08075</name>
</gene>
<evidence type="ECO:0000313" key="2">
    <source>
        <dbReference type="Proteomes" id="UP000193978"/>
    </source>
</evidence>
<sequence>MAEDDQTFTLLEDGDEFALSSGHGGFRLRNKSEGTCADLQDADAERFRADYEELRSRSPEWGPDQVLAQLWDQGGYGWLAKEEGEAT</sequence>
<dbReference type="Proteomes" id="UP000193978">
    <property type="component" value="Chromosome"/>
</dbReference>
<dbReference type="EMBL" id="CP019948">
    <property type="protein sequence ID" value="ARN81041.1"/>
    <property type="molecule type" value="Genomic_DNA"/>
</dbReference>
<organism evidence="1 2">
    <name type="scientific">Methylocystis bryophila</name>
    <dbReference type="NCBI Taxonomy" id="655015"/>
    <lineage>
        <taxon>Bacteria</taxon>
        <taxon>Pseudomonadati</taxon>
        <taxon>Pseudomonadota</taxon>
        <taxon>Alphaproteobacteria</taxon>
        <taxon>Hyphomicrobiales</taxon>
        <taxon>Methylocystaceae</taxon>
        <taxon>Methylocystis</taxon>
    </lineage>
</organism>
<evidence type="ECO:0000313" key="1">
    <source>
        <dbReference type="EMBL" id="ARN81041.1"/>
    </source>
</evidence>
<name>A0A1W6MTV8_9HYPH</name>
<protein>
    <submittedName>
        <fullName evidence="1">Uncharacterized protein</fullName>
    </submittedName>
</protein>